<dbReference type="OrthoDB" id="1930729at2759"/>
<dbReference type="PANTHER" id="PTHR48449:SF1">
    <property type="entry name" value="DUF1985 DOMAIN-CONTAINING PROTEIN"/>
    <property type="match status" value="1"/>
</dbReference>
<proteinExistence type="predicted"/>
<name>A0A5A7VPQ0_CUCMM</name>
<reference evidence="1 2" key="1">
    <citation type="submission" date="2019-08" db="EMBL/GenBank/DDBJ databases">
        <title>Draft genome sequences of two oriental melons (Cucumis melo L. var makuwa).</title>
        <authorList>
            <person name="Kwon S.-Y."/>
        </authorList>
    </citation>
    <scope>NUCLEOTIDE SEQUENCE [LARGE SCALE GENOMIC DNA]</scope>
    <source>
        <strain evidence="2">cv. SW 3</strain>
        <tissue evidence="1">Leaf</tissue>
    </source>
</reference>
<gene>
    <name evidence="1" type="ORF">E6C27_scaffold418G00010</name>
</gene>
<protein>
    <submittedName>
        <fullName evidence="1">Ulp1-like peptidase</fullName>
    </submittedName>
</protein>
<dbReference type="Proteomes" id="UP000321393">
    <property type="component" value="Unassembled WGS sequence"/>
</dbReference>
<comment type="caution">
    <text evidence="1">The sequence shown here is derived from an EMBL/GenBank/DDBJ whole genome shotgun (WGS) entry which is preliminary data.</text>
</comment>
<evidence type="ECO:0000313" key="2">
    <source>
        <dbReference type="Proteomes" id="UP000321393"/>
    </source>
</evidence>
<dbReference type="AlphaFoldDB" id="A0A5A7VPQ0"/>
<dbReference type="EMBL" id="SSTE01000601">
    <property type="protein sequence ID" value="KAA0067199.1"/>
    <property type="molecule type" value="Genomic_DNA"/>
</dbReference>
<evidence type="ECO:0000313" key="1">
    <source>
        <dbReference type="EMBL" id="KAA0067199.1"/>
    </source>
</evidence>
<dbReference type="PANTHER" id="PTHR48449">
    <property type="entry name" value="DUF1985 DOMAIN-CONTAINING PROTEIN"/>
    <property type="match status" value="1"/>
</dbReference>
<sequence length="310" mass="35852">MVVPSDKYFPATVSCQVHKIDSLIKDKLTKEQLQMFDKTIFGPLLNASMVFNGQLIHYFLLRQMPEDGNADGICFSVLGKNEIFKNFESTNDDDALKVALAVFIETVMVRKDKKTQFDMDILGRVDDEEAFNSFDWSTFFYTRLLNNLKTSLQGKKEAYELKKTTSSKAVAYYNIKGYLLAFQVWAYEVLSTASEHLATRNSKRLIPRILRHDLIYASSRHFPWNCTQAPSYKMLQKNIFDNKNISKTCQRSFNTITRSFNTITLQTIVKPKLKLSTQEKAFMESQIRGNDDMQMEDDESIQDIVTLRKI</sequence>
<organism evidence="1 2">
    <name type="scientific">Cucumis melo var. makuwa</name>
    <name type="common">Oriental melon</name>
    <dbReference type="NCBI Taxonomy" id="1194695"/>
    <lineage>
        <taxon>Eukaryota</taxon>
        <taxon>Viridiplantae</taxon>
        <taxon>Streptophyta</taxon>
        <taxon>Embryophyta</taxon>
        <taxon>Tracheophyta</taxon>
        <taxon>Spermatophyta</taxon>
        <taxon>Magnoliopsida</taxon>
        <taxon>eudicotyledons</taxon>
        <taxon>Gunneridae</taxon>
        <taxon>Pentapetalae</taxon>
        <taxon>rosids</taxon>
        <taxon>fabids</taxon>
        <taxon>Cucurbitales</taxon>
        <taxon>Cucurbitaceae</taxon>
        <taxon>Benincaseae</taxon>
        <taxon>Cucumis</taxon>
    </lineage>
</organism>
<accession>A0A5A7VPQ0</accession>